<dbReference type="Pfam" id="PF13749">
    <property type="entry name" value="HATPase_c_4"/>
    <property type="match status" value="1"/>
</dbReference>
<dbReference type="PANTHER" id="PTHR30595:SF6">
    <property type="entry name" value="SCHLAFEN ALBA-2 DOMAIN-CONTAINING PROTEIN"/>
    <property type="match status" value="1"/>
</dbReference>
<dbReference type="Pfam" id="PF04326">
    <property type="entry name" value="SLFN_AlbA_2"/>
    <property type="match status" value="1"/>
</dbReference>
<dbReference type="Gene3D" id="3.30.565.60">
    <property type="match status" value="1"/>
</dbReference>
<dbReference type="EMBL" id="ATBP01002032">
    <property type="protein sequence ID" value="ETR66365.1"/>
    <property type="molecule type" value="Genomic_DNA"/>
</dbReference>
<dbReference type="AlphaFoldDB" id="A0A1V1NUW8"/>
<feature type="domain" description="Schlafen AlbA-2" evidence="1">
    <location>
        <begin position="3"/>
        <end position="108"/>
    </location>
</feature>
<name>A0A1V1NUW8_9BACT</name>
<keyword evidence="2" id="KW-0067">ATP-binding</keyword>
<protein>
    <submittedName>
        <fullName evidence="2">ATP-dependent DNA helicase RecG</fullName>
    </submittedName>
</protein>
<dbReference type="Gene3D" id="3.30.950.30">
    <property type="entry name" value="Schlafen, AAA domain"/>
    <property type="match status" value="1"/>
</dbReference>
<dbReference type="InterPro" id="IPR007421">
    <property type="entry name" value="Schlafen_AlbA_2_dom"/>
</dbReference>
<keyword evidence="2" id="KW-0547">Nucleotide-binding</keyword>
<dbReference type="GO" id="GO:0004386">
    <property type="term" value="F:helicase activity"/>
    <property type="evidence" value="ECO:0007669"/>
    <property type="project" value="UniProtKB-KW"/>
</dbReference>
<evidence type="ECO:0000313" key="3">
    <source>
        <dbReference type="Proteomes" id="UP000189670"/>
    </source>
</evidence>
<dbReference type="InterPro" id="IPR038475">
    <property type="entry name" value="RecG_C_sf"/>
</dbReference>
<evidence type="ECO:0000313" key="2">
    <source>
        <dbReference type="EMBL" id="ETR66365.1"/>
    </source>
</evidence>
<keyword evidence="2" id="KW-0378">Hydrolase</keyword>
<sequence length="382" mass="43926">MKENQNIEYKQSWRDDYLKWICGFANADGGKLLIGINDNGQVVGVSQADKLLEDIPNKVRDILGILVDVNLKSTSDGEFLEVIVESYPYPINYKGQYHYRSGSTKQELKGAALDRFLLRKQGKNWDGVPIPYVKVEDLDLSAISIFRKRALRSKRLSSDFLEESDHRLLEKLHLFEGQYLKRASVLLFYSDPERYITGAFIKIGYFQNNADILYHDEIHGNLFSQIEQVMNLLLTKYTKSLISYEGLQRIENYPVPEAALREILLNAVVHKDYACSAPVQISVYHDKILFWNPGVLPDGWTEDTLIRKHASLPYNPDIANVFFRSGMIEAWGRGVEKVIDACRKSGLKEPDFRYEKTGLWVEFVFSIQETESTAQETEESYP</sequence>
<reference evidence="3" key="1">
    <citation type="submission" date="2012-11" db="EMBL/GenBank/DDBJ databases">
        <authorList>
            <person name="Lucero-Rivera Y.E."/>
            <person name="Tovar-Ramirez D."/>
        </authorList>
    </citation>
    <scope>NUCLEOTIDE SEQUENCE [LARGE SCALE GENOMIC DNA]</scope>
    <source>
        <strain evidence="3">Araruama</strain>
    </source>
</reference>
<organism evidence="2 3">
    <name type="scientific">Candidatus Magnetoglobus multicellularis str. Araruama</name>
    <dbReference type="NCBI Taxonomy" id="890399"/>
    <lineage>
        <taxon>Bacteria</taxon>
        <taxon>Pseudomonadati</taxon>
        <taxon>Thermodesulfobacteriota</taxon>
        <taxon>Desulfobacteria</taxon>
        <taxon>Desulfobacterales</taxon>
        <taxon>Desulfobacteraceae</taxon>
        <taxon>Candidatus Magnetoglobus</taxon>
    </lineage>
</organism>
<proteinExistence type="predicted"/>
<gene>
    <name evidence="2" type="ORF">OMM_12883</name>
</gene>
<feature type="non-terminal residue" evidence="2">
    <location>
        <position position="382"/>
    </location>
</feature>
<dbReference type="PANTHER" id="PTHR30595">
    <property type="entry name" value="GLPR-RELATED TRANSCRIPTIONAL REPRESSOR"/>
    <property type="match status" value="1"/>
</dbReference>
<keyword evidence="2" id="KW-0347">Helicase</keyword>
<comment type="caution">
    <text evidence="2">The sequence shown here is derived from an EMBL/GenBank/DDBJ whole genome shotgun (WGS) entry which is preliminary data.</text>
</comment>
<dbReference type="InterPro" id="IPR038461">
    <property type="entry name" value="Schlafen_AlbA_2_dom_sf"/>
</dbReference>
<dbReference type="Proteomes" id="UP000189670">
    <property type="component" value="Unassembled WGS sequence"/>
</dbReference>
<accession>A0A1V1NUW8</accession>
<evidence type="ECO:0000259" key="1">
    <source>
        <dbReference type="Pfam" id="PF04326"/>
    </source>
</evidence>